<evidence type="ECO:0000256" key="4">
    <source>
        <dbReference type="ARBA" id="ARBA00022741"/>
    </source>
</evidence>
<feature type="transmembrane region" description="Helical" evidence="8">
    <location>
        <begin position="99"/>
        <end position="119"/>
    </location>
</feature>
<dbReference type="InterPro" id="IPR036640">
    <property type="entry name" value="ABC1_TM_sf"/>
</dbReference>
<dbReference type="PANTHER" id="PTHR43394:SF5">
    <property type="entry name" value="ABC TRANSPORTER B FAMILY"/>
    <property type="match status" value="1"/>
</dbReference>
<keyword evidence="3 8" id="KW-0812">Transmembrane</keyword>
<dbReference type="OMA" id="MAIRIVN"/>
<dbReference type="FunFam" id="3.40.50.300:FF:000836">
    <property type="entry name" value="ABC transporter B family member 25"/>
    <property type="match status" value="1"/>
</dbReference>
<dbReference type="InterPro" id="IPR027417">
    <property type="entry name" value="P-loop_NTPase"/>
</dbReference>
<dbReference type="InterPro" id="IPR003593">
    <property type="entry name" value="AAA+_ATPase"/>
</dbReference>
<dbReference type="Gene3D" id="1.20.1560.10">
    <property type="entry name" value="ABC transporter type 1, transmembrane domain"/>
    <property type="match status" value="1"/>
</dbReference>
<dbReference type="Pfam" id="PF00664">
    <property type="entry name" value="ABC_membrane"/>
    <property type="match status" value="1"/>
</dbReference>
<keyword evidence="6 8" id="KW-1133">Transmembrane helix</keyword>
<dbReference type="GO" id="GO:0090374">
    <property type="term" value="P:oligopeptide export from mitochondrion"/>
    <property type="evidence" value="ECO:0007669"/>
    <property type="project" value="TreeGrafter"/>
</dbReference>
<keyword evidence="7 8" id="KW-0472">Membrane</keyword>
<dbReference type="PROSITE" id="PS00211">
    <property type="entry name" value="ABC_TRANSPORTER_1"/>
    <property type="match status" value="1"/>
</dbReference>
<name>A0A1Q9DTS9_SYMMI</name>
<evidence type="ECO:0000256" key="7">
    <source>
        <dbReference type="ARBA" id="ARBA00023136"/>
    </source>
</evidence>
<evidence type="ECO:0000313" key="12">
    <source>
        <dbReference type="Proteomes" id="UP000186817"/>
    </source>
</evidence>
<sequence>MHLVGASAVSYWFCWAVPPGEGQADSLVVWHHHWLPRRQAQDGVMVTMVYVESVYRKRATRPHPQDDMALNTDKLQSKADPRSYTYVDPGFWCATKRSFTTMVMLAGVLLALDTVLVISCSRESVDILLLVGRLLVACCTMLLASRFAKSQWPWGQGTGREIRRATPLLETSAISEEQLKRNERGVKCFSWLLSMSFLYISSCSLWIATRVVQLHMSDFWSGLAAVLNILVLLIMQLEHVFVKSFVEELCAGEALHLSLHEHPLYWRNVENKGFVECSVCNEKVGEKTGGYLVVQCRKCTPNQWGHGGFQVCTRCYRKNAKASSTTSGLLWGDKGPKHPTQLTVRQYMYRLASQVQAFTLLMLALSVICSQCLNAYIPKAQGEVITALTSGSEEDFDRCLLAFACLVVAQALAATALDVASRGLGTRLFSQMSLKLFDALLKQDIAFYDHMMTGQLSARLTMDLGQATSPVHIIIHDFAANIVMLLVGFGICLQSSWRLTLLAFTVLSPLGHLSREFSCWAQKLMASQYTFNCDAQGCAVQALTNIRTVRVFGAREIELEKFQMQMQKYRDVGLKVAWGEGCANLLSSLVQQGACFMILWYGGRLALKEEFEIGSIVTSTYMWNRLSGSFASLTDNLNEPVKAMSAGQRVFELLDLQPDIREEEGDSFPEAEVAIHFKDVEFQYPTRRTKKVLAGVSLAIQAGKTTAVVGRSGSGKSTLSKLLLRFYDPSKGKVFINGTDLQQLHLLSYRARLGVVSQDTQLFRCSVTENIAYGLHPTEYTTQDVERAAMLANADEFIRCLPDGYSTILCESGQDLSGGQKQRLSIARALVRQPRILLLDEATSALDAENEAIVQQALDSLMEQMQGACTILVIAHRLSTIKNADRIIVLSEGEIVEEGKHSELLDKKGSYASMIARQLDEGPKTAEQVMTDFNRLIKSIPQQHLEKVLADIVKVAEGMMSCRRTPQHKWKKGSDVPNLWALFQRSLAEGQARGDSRDPRRIVWGQA</sequence>
<protein>
    <submittedName>
        <fullName evidence="11">ATP-binding cassette sub-family B member 10, mitochondrial</fullName>
    </submittedName>
</protein>
<dbReference type="SUPFAM" id="SSF52540">
    <property type="entry name" value="P-loop containing nucleoside triphosphate hydrolases"/>
    <property type="match status" value="1"/>
</dbReference>
<evidence type="ECO:0000256" key="6">
    <source>
        <dbReference type="ARBA" id="ARBA00022989"/>
    </source>
</evidence>
<dbReference type="GO" id="GO:0005743">
    <property type="term" value="C:mitochondrial inner membrane"/>
    <property type="evidence" value="ECO:0007669"/>
    <property type="project" value="TreeGrafter"/>
</dbReference>
<feature type="transmembrane region" description="Helical" evidence="8">
    <location>
        <begin position="188"/>
        <end position="207"/>
    </location>
</feature>
<dbReference type="PANTHER" id="PTHR43394">
    <property type="entry name" value="ATP-DEPENDENT PERMEASE MDL1, MITOCHONDRIAL"/>
    <property type="match status" value="1"/>
</dbReference>
<dbReference type="SUPFAM" id="SSF90123">
    <property type="entry name" value="ABC transporter transmembrane region"/>
    <property type="match status" value="1"/>
</dbReference>
<dbReference type="GO" id="GO:0016887">
    <property type="term" value="F:ATP hydrolysis activity"/>
    <property type="evidence" value="ECO:0007669"/>
    <property type="project" value="InterPro"/>
</dbReference>
<dbReference type="InterPro" id="IPR011527">
    <property type="entry name" value="ABC1_TM_dom"/>
</dbReference>
<dbReference type="Gene3D" id="3.40.50.300">
    <property type="entry name" value="P-loop containing nucleotide triphosphate hydrolases"/>
    <property type="match status" value="1"/>
</dbReference>
<dbReference type="Pfam" id="PF00005">
    <property type="entry name" value="ABC_tran"/>
    <property type="match status" value="1"/>
</dbReference>
<dbReference type="GO" id="GO:0005524">
    <property type="term" value="F:ATP binding"/>
    <property type="evidence" value="ECO:0007669"/>
    <property type="project" value="UniProtKB-KW"/>
</dbReference>
<feature type="transmembrane region" description="Helical" evidence="8">
    <location>
        <begin position="125"/>
        <end position="144"/>
    </location>
</feature>
<dbReference type="PROSITE" id="PS50893">
    <property type="entry name" value="ABC_TRANSPORTER_2"/>
    <property type="match status" value="1"/>
</dbReference>
<keyword evidence="5 11" id="KW-0067">ATP-binding</keyword>
<keyword evidence="12" id="KW-1185">Reference proteome</keyword>
<dbReference type="InterPro" id="IPR017871">
    <property type="entry name" value="ABC_transporter-like_CS"/>
</dbReference>
<evidence type="ECO:0000256" key="5">
    <source>
        <dbReference type="ARBA" id="ARBA00022840"/>
    </source>
</evidence>
<dbReference type="EMBL" id="LSRX01000391">
    <property type="protein sequence ID" value="OLP98583.1"/>
    <property type="molecule type" value="Genomic_DNA"/>
</dbReference>
<dbReference type="InterPro" id="IPR039421">
    <property type="entry name" value="Type_1_exporter"/>
</dbReference>
<dbReference type="InterPro" id="IPR003439">
    <property type="entry name" value="ABC_transporter-like_ATP-bd"/>
</dbReference>
<organism evidence="11 12">
    <name type="scientific">Symbiodinium microadriaticum</name>
    <name type="common">Dinoflagellate</name>
    <name type="synonym">Zooxanthella microadriatica</name>
    <dbReference type="NCBI Taxonomy" id="2951"/>
    <lineage>
        <taxon>Eukaryota</taxon>
        <taxon>Sar</taxon>
        <taxon>Alveolata</taxon>
        <taxon>Dinophyceae</taxon>
        <taxon>Suessiales</taxon>
        <taxon>Symbiodiniaceae</taxon>
        <taxon>Symbiodinium</taxon>
    </lineage>
</organism>
<proteinExistence type="predicted"/>
<comment type="caution">
    <text evidence="11">The sequence shown here is derived from an EMBL/GenBank/DDBJ whole genome shotgun (WGS) entry which is preliminary data.</text>
</comment>
<feature type="domain" description="ABC transmembrane type-1" evidence="10">
    <location>
        <begin position="361"/>
        <end position="639"/>
    </location>
</feature>
<feature type="transmembrane region" description="Helical" evidence="8">
    <location>
        <begin position="219"/>
        <end position="237"/>
    </location>
</feature>
<evidence type="ECO:0000256" key="3">
    <source>
        <dbReference type="ARBA" id="ARBA00022692"/>
    </source>
</evidence>
<evidence type="ECO:0000256" key="2">
    <source>
        <dbReference type="ARBA" id="ARBA00022448"/>
    </source>
</evidence>
<comment type="subcellular location">
    <subcellularLocation>
        <location evidence="1">Membrane</location>
        <topology evidence="1">Multi-pass membrane protein</topology>
    </subcellularLocation>
</comment>
<gene>
    <name evidence="11" type="primary">Abcb10</name>
    <name evidence="11" type="ORF">AK812_SmicGene18950</name>
</gene>
<keyword evidence="2" id="KW-0813">Transport</keyword>
<dbReference type="PROSITE" id="PS50929">
    <property type="entry name" value="ABC_TM1F"/>
    <property type="match status" value="1"/>
</dbReference>
<evidence type="ECO:0000259" key="9">
    <source>
        <dbReference type="PROSITE" id="PS50893"/>
    </source>
</evidence>
<dbReference type="OrthoDB" id="6500128at2759"/>
<dbReference type="Proteomes" id="UP000186817">
    <property type="component" value="Unassembled WGS sequence"/>
</dbReference>
<evidence type="ECO:0000256" key="8">
    <source>
        <dbReference type="SAM" id="Phobius"/>
    </source>
</evidence>
<reference evidence="11 12" key="1">
    <citation type="submission" date="2016-02" db="EMBL/GenBank/DDBJ databases">
        <title>Genome analysis of coral dinoflagellate symbionts highlights evolutionary adaptations to a symbiotic lifestyle.</title>
        <authorList>
            <person name="Aranda M."/>
            <person name="Li Y."/>
            <person name="Liew Y.J."/>
            <person name="Baumgarten S."/>
            <person name="Simakov O."/>
            <person name="Wilson M."/>
            <person name="Piel J."/>
            <person name="Ashoor H."/>
            <person name="Bougouffa S."/>
            <person name="Bajic V.B."/>
            <person name="Ryu T."/>
            <person name="Ravasi T."/>
            <person name="Bayer T."/>
            <person name="Micklem G."/>
            <person name="Kim H."/>
            <person name="Bhak J."/>
            <person name="Lajeunesse T.C."/>
            <person name="Voolstra C.R."/>
        </authorList>
    </citation>
    <scope>NUCLEOTIDE SEQUENCE [LARGE SCALE GENOMIC DNA]</scope>
    <source>
        <strain evidence="11 12">CCMP2467</strain>
    </source>
</reference>
<dbReference type="GO" id="GO:0015421">
    <property type="term" value="F:ABC-type oligopeptide transporter activity"/>
    <property type="evidence" value="ECO:0007669"/>
    <property type="project" value="TreeGrafter"/>
</dbReference>
<accession>A0A1Q9DTS9</accession>
<evidence type="ECO:0000313" key="11">
    <source>
        <dbReference type="EMBL" id="OLP98583.1"/>
    </source>
</evidence>
<evidence type="ECO:0000256" key="1">
    <source>
        <dbReference type="ARBA" id="ARBA00004141"/>
    </source>
</evidence>
<keyword evidence="4" id="KW-0547">Nucleotide-binding</keyword>
<dbReference type="AlphaFoldDB" id="A0A1Q9DTS9"/>
<evidence type="ECO:0000259" key="10">
    <source>
        <dbReference type="PROSITE" id="PS50929"/>
    </source>
</evidence>
<feature type="domain" description="ABC transporter" evidence="9">
    <location>
        <begin position="675"/>
        <end position="917"/>
    </location>
</feature>
<dbReference type="SMART" id="SM00382">
    <property type="entry name" value="AAA"/>
    <property type="match status" value="1"/>
</dbReference>